<dbReference type="Proteomes" id="UP000287243">
    <property type="component" value="Chromosome"/>
</dbReference>
<dbReference type="PROSITE" id="PS50902">
    <property type="entry name" value="FLAVODOXIN_LIKE"/>
    <property type="match status" value="1"/>
</dbReference>
<dbReference type="OrthoDB" id="9807946at2"/>
<dbReference type="Gene3D" id="3.60.15.10">
    <property type="entry name" value="Ribonuclease Z/Hydroxyacylglutathione hydrolase-like"/>
    <property type="match status" value="1"/>
</dbReference>
<dbReference type="Pfam" id="PF00258">
    <property type="entry name" value="Flavodoxin_1"/>
    <property type="match status" value="1"/>
</dbReference>
<dbReference type="AlphaFoldDB" id="A0A410P2B6"/>
<organism evidence="4 5">
    <name type="scientific">Velamenicoccus archaeovorus</name>
    <dbReference type="NCBI Taxonomy" id="1930593"/>
    <lineage>
        <taxon>Bacteria</taxon>
        <taxon>Pseudomonadati</taxon>
        <taxon>Candidatus Omnitrophota</taxon>
        <taxon>Candidatus Velamenicoccus</taxon>
    </lineage>
</organism>
<dbReference type="InterPro" id="IPR008254">
    <property type="entry name" value="Flavodoxin/NO_synth"/>
</dbReference>
<proteinExistence type="inferred from homology"/>
<dbReference type="GO" id="GO:0010181">
    <property type="term" value="F:FMN binding"/>
    <property type="evidence" value="ECO:0007669"/>
    <property type="project" value="InterPro"/>
</dbReference>
<evidence type="ECO:0000256" key="1">
    <source>
        <dbReference type="ARBA" id="ARBA00001917"/>
    </source>
</evidence>
<dbReference type="PIRSF" id="PIRSF005243">
    <property type="entry name" value="ROO"/>
    <property type="match status" value="1"/>
</dbReference>
<protein>
    <submittedName>
        <fullName evidence="4">Rubredoxin-oxygen (Nitric oxide) oxidoreductase</fullName>
    </submittedName>
</protein>
<dbReference type="GO" id="GO:0016491">
    <property type="term" value="F:oxidoreductase activity"/>
    <property type="evidence" value="ECO:0007669"/>
    <property type="project" value="InterPro"/>
</dbReference>
<name>A0A410P2B6_VELA1</name>
<comment type="cofactor">
    <cofactor evidence="1">
        <name>FMN</name>
        <dbReference type="ChEBI" id="CHEBI:58210"/>
    </cofactor>
</comment>
<dbReference type="SUPFAM" id="SSF56281">
    <property type="entry name" value="Metallo-hydrolase/oxidoreductase"/>
    <property type="match status" value="1"/>
</dbReference>
<dbReference type="InterPro" id="IPR045761">
    <property type="entry name" value="ODP_dom"/>
</dbReference>
<gene>
    <name evidence="4" type="ORF">BU251_00555</name>
</gene>
<dbReference type="GO" id="GO:0046872">
    <property type="term" value="F:metal ion binding"/>
    <property type="evidence" value="ECO:0007669"/>
    <property type="project" value="InterPro"/>
</dbReference>
<dbReference type="Pfam" id="PF19583">
    <property type="entry name" value="ODP"/>
    <property type="match status" value="1"/>
</dbReference>
<dbReference type="PANTHER" id="PTHR43717:SF1">
    <property type="entry name" value="ANAEROBIC NITRIC OXIDE REDUCTASE FLAVORUBREDOXIN"/>
    <property type="match status" value="1"/>
</dbReference>
<accession>A0A410P2B6</accession>
<evidence type="ECO:0000256" key="2">
    <source>
        <dbReference type="ARBA" id="ARBA00007121"/>
    </source>
</evidence>
<dbReference type="InterPro" id="IPR001226">
    <property type="entry name" value="Flavodoxin_CS"/>
</dbReference>
<dbReference type="RefSeq" id="WP_128698970.1">
    <property type="nucleotide sequence ID" value="NZ_CP019384.1"/>
</dbReference>
<keyword evidence="5" id="KW-1185">Reference proteome</keyword>
<dbReference type="GO" id="GO:0009055">
    <property type="term" value="F:electron transfer activity"/>
    <property type="evidence" value="ECO:0007669"/>
    <property type="project" value="InterPro"/>
</dbReference>
<dbReference type="PROSITE" id="PS00201">
    <property type="entry name" value="FLAVODOXIN"/>
    <property type="match status" value="1"/>
</dbReference>
<dbReference type="SUPFAM" id="SSF52218">
    <property type="entry name" value="Flavoproteins"/>
    <property type="match status" value="1"/>
</dbReference>
<dbReference type="InterPro" id="IPR016440">
    <property type="entry name" value="Rubredoxin-O_OxRdtase"/>
</dbReference>
<dbReference type="EMBL" id="CP019384">
    <property type="protein sequence ID" value="QAT16335.1"/>
    <property type="molecule type" value="Genomic_DNA"/>
</dbReference>
<dbReference type="CDD" id="cd07709">
    <property type="entry name" value="flavodiiron_proteins_MBL-fold"/>
    <property type="match status" value="1"/>
</dbReference>
<reference evidence="4 5" key="1">
    <citation type="submission" date="2017-01" db="EMBL/GenBank/DDBJ databases">
        <title>First insights into the biology of 'candidatus Vampirococcus archaeovorus'.</title>
        <authorList>
            <person name="Kizina J."/>
            <person name="Jordan S."/>
            <person name="Stueber K."/>
            <person name="Reinhardt R."/>
            <person name="Harder J."/>
        </authorList>
    </citation>
    <scope>NUCLEOTIDE SEQUENCE [LARGE SCALE GENOMIC DNA]</scope>
    <source>
        <strain evidence="4 5">LiM</strain>
    </source>
</reference>
<dbReference type="Gene3D" id="3.40.50.360">
    <property type="match status" value="1"/>
</dbReference>
<sequence>MKTVELKNKIYWVGAVDHHIRDFHGYRTPQGTSYNAYLIVDDRLTLVDTVKKDFGCDLLRHVASIANPAKIDNLIINHVEMDHSGSILEVLAAAPKAKIYCTPKGKEGLLRHYGIRDREFHLVKTGDRLSIGRKTLLFFTAPMVHWPDSMFTYCVEDKVLLPNDAFGQHLGHPLRFADEIGEDYCMEEAAKYYGNILMPLGDVIAKKLEEFTALQLPIDIIGPSHGAIWRKNPMRVVEAYGRWTARETLSKVVIVYDTMWGSTDKLARSLAEEIAVPGVEVKIYNIRSSDNSQIIRDVLDARVLLLGSPTLNADMFWTMGGFLTYLRGLKPRNKKVGIFGSYGWAEGASRRIAGEVEAMGLESIGPPFEVQYVPSEEELSKLADYAKVVVQAAQR</sequence>
<dbReference type="KEGG" id="vai:BU251_00555"/>
<feature type="domain" description="Flavodoxin-like" evidence="3">
    <location>
        <begin position="252"/>
        <end position="390"/>
    </location>
</feature>
<evidence type="ECO:0000313" key="5">
    <source>
        <dbReference type="Proteomes" id="UP000287243"/>
    </source>
</evidence>
<dbReference type="InterPro" id="IPR001279">
    <property type="entry name" value="Metallo-B-lactamas"/>
</dbReference>
<comment type="similarity">
    <text evidence="2">In the N-terminal section; belongs to the zinc metallo-hydrolase group 3 family.</text>
</comment>
<evidence type="ECO:0000259" key="3">
    <source>
        <dbReference type="PROSITE" id="PS50902"/>
    </source>
</evidence>
<dbReference type="InterPro" id="IPR029039">
    <property type="entry name" value="Flavoprotein-like_sf"/>
</dbReference>
<dbReference type="PANTHER" id="PTHR43717">
    <property type="entry name" value="ANAEROBIC NITRIC OXIDE REDUCTASE FLAVORUBREDOXIN"/>
    <property type="match status" value="1"/>
</dbReference>
<dbReference type="SMART" id="SM00849">
    <property type="entry name" value="Lactamase_B"/>
    <property type="match status" value="1"/>
</dbReference>
<dbReference type="InterPro" id="IPR036866">
    <property type="entry name" value="RibonucZ/Hydroxyglut_hydro"/>
</dbReference>
<evidence type="ECO:0000313" key="4">
    <source>
        <dbReference type="EMBL" id="QAT16335.1"/>
    </source>
</evidence>